<feature type="transmembrane region" description="Helical" evidence="1">
    <location>
        <begin position="21"/>
        <end position="45"/>
    </location>
</feature>
<keyword evidence="1" id="KW-0812">Transmembrane</keyword>
<comment type="caution">
    <text evidence="2">The sequence shown here is derived from an EMBL/GenBank/DDBJ whole genome shotgun (WGS) entry which is preliminary data.</text>
</comment>
<keyword evidence="1" id="KW-1133">Transmembrane helix</keyword>
<protein>
    <submittedName>
        <fullName evidence="2">Uncharacterized protein</fullName>
    </submittedName>
</protein>
<keyword evidence="1" id="KW-0472">Membrane</keyword>
<feature type="non-terminal residue" evidence="2">
    <location>
        <position position="1"/>
    </location>
</feature>
<accession>X1CMS8</accession>
<gene>
    <name evidence="2" type="ORF">S01H4_40811</name>
</gene>
<evidence type="ECO:0000313" key="2">
    <source>
        <dbReference type="EMBL" id="GAG94282.1"/>
    </source>
</evidence>
<sequence>EVLNAVKQIAVGEVVKQVRKLGPLGIAIIVLVSLCILSSIVPMVFEYFMF</sequence>
<dbReference type="EMBL" id="BART01022267">
    <property type="protein sequence ID" value="GAG94282.1"/>
    <property type="molecule type" value="Genomic_DNA"/>
</dbReference>
<reference evidence="2" key="1">
    <citation type="journal article" date="2014" name="Front. Microbiol.">
        <title>High frequency of phylogenetically diverse reductive dehalogenase-homologous genes in deep subseafloor sedimentary metagenomes.</title>
        <authorList>
            <person name="Kawai M."/>
            <person name="Futagami T."/>
            <person name="Toyoda A."/>
            <person name="Takaki Y."/>
            <person name="Nishi S."/>
            <person name="Hori S."/>
            <person name="Arai W."/>
            <person name="Tsubouchi T."/>
            <person name="Morono Y."/>
            <person name="Uchiyama I."/>
            <person name="Ito T."/>
            <person name="Fujiyama A."/>
            <person name="Inagaki F."/>
            <person name="Takami H."/>
        </authorList>
    </citation>
    <scope>NUCLEOTIDE SEQUENCE</scope>
    <source>
        <strain evidence="2">Expedition CK06-06</strain>
    </source>
</reference>
<name>X1CMS8_9ZZZZ</name>
<evidence type="ECO:0000256" key="1">
    <source>
        <dbReference type="SAM" id="Phobius"/>
    </source>
</evidence>
<dbReference type="AlphaFoldDB" id="X1CMS8"/>
<proteinExistence type="predicted"/>
<organism evidence="2">
    <name type="scientific">marine sediment metagenome</name>
    <dbReference type="NCBI Taxonomy" id="412755"/>
    <lineage>
        <taxon>unclassified sequences</taxon>
        <taxon>metagenomes</taxon>
        <taxon>ecological metagenomes</taxon>
    </lineage>
</organism>